<dbReference type="STRING" id="1802593.A2172_00975"/>
<dbReference type="AlphaFoldDB" id="A0A1G1W979"/>
<dbReference type="SUPFAM" id="SSF143100">
    <property type="entry name" value="TTHA1013/TTHA0281-like"/>
    <property type="match status" value="1"/>
</dbReference>
<organism evidence="2 3">
    <name type="scientific">Candidatus Woykebacteria bacterium RBG_13_40_15</name>
    <dbReference type="NCBI Taxonomy" id="1802593"/>
    <lineage>
        <taxon>Bacteria</taxon>
        <taxon>Candidatus Woykeibacteriota</taxon>
    </lineage>
</organism>
<gene>
    <name evidence="2" type="ORF">A2172_00975</name>
</gene>
<evidence type="ECO:0000259" key="1">
    <source>
        <dbReference type="Pfam" id="PF15919"/>
    </source>
</evidence>
<dbReference type="EMBL" id="MHCP01000015">
    <property type="protein sequence ID" value="OGY24100.1"/>
    <property type="molecule type" value="Genomic_DNA"/>
</dbReference>
<name>A0A1G1W979_9BACT</name>
<dbReference type="PANTHER" id="PTHR34504">
    <property type="entry name" value="ANTITOXIN HICB"/>
    <property type="match status" value="1"/>
</dbReference>
<sequence>MEKVQKIKVLKYTAIFEPDKETGGYTVTIPALPGCISEGDTFEEALKNIKEAAELYLEVLKEEKEEIPVEENPVVAPIEVRV</sequence>
<dbReference type="InterPro" id="IPR035069">
    <property type="entry name" value="TTHA1013/TTHA0281-like"/>
</dbReference>
<feature type="domain" description="HicB-like antitoxin of toxin-antitoxin system" evidence="1">
    <location>
        <begin position="12"/>
        <end position="70"/>
    </location>
</feature>
<protein>
    <recommendedName>
        <fullName evidence="1">HicB-like antitoxin of toxin-antitoxin system domain-containing protein</fullName>
    </recommendedName>
</protein>
<proteinExistence type="predicted"/>
<dbReference type="InterPro" id="IPR031807">
    <property type="entry name" value="HicB-like"/>
</dbReference>
<dbReference type="Proteomes" id="UP000176631">
    <property type="component" value="Unassembled WGS sequence"/>
</dbReference>
<dbReference type="Gene3D" id="3.30.160.250">
    <property type="match status" value="1"/>
</dbReference>
<dbReference type="Pfam" id="PF15919">
    <property type="entry name" value="HicB_lk_antitox"/>
    <property type="match status" value="1"/>
</dbReference>
<evidence type="ECO:0000313" key="3">
    <source>
        <dbReference type="Proteomes" id="UP000176631"/>
    </source>
</evidence>
<dbReference type="PANTHER" id="PTHR34504:SF2">
    <property type="entry name" value="UPF0150 PROTEIN SSL0259"/>
    <property type="match status" value="1"/>
</dbReference>
<comment type="caution">
    <text evidence="2">The sequence shown here is derived from an EMBL/GenBank/DDBJ whole genome shotgun (WGS) entry which is preliminary data.</text>
</comment>
<reference evidence="2 3" key="1">
    <citation type="journal article" date="2016" name="Nat. Commun.">
        <title>Thousands of microbial genomes shed light on interconnected biogeochemical processes in an aquifer system.</title>
        <authorList>
            <person name="Anantharaman K."/>
            <person name="Brown C.T."/>
            <person name="Hug L.A."/>
            <person name="Sharon I."/>
            <person name="Castelle C.J."/>
            <person name="Probst A.J."/>
            <person name="Thomas B.C."/>
            <person name="Singh A."/>
            <person name="Wilkins M.J."/>
            <person name="Karaoz U."/>
            <person name="Brodie E.L."/>
            <person name="Williams K.H."/>
            <person name="Hubbard S.S."/>
            <person name="Banfield J.F."/>
        </authorList>
    </citation>
    <scope>NUCLEOTIDE SEQUENCE [LARGE SCALE GENOMIC DNA]</scope>
</reference>
<accession>A0A1G1W979</accession>
<evidence type="ECO:0000313" key="2">
    <source>
        <dbReference type="EMBL" id="OGY24100.1"/>
    </source>
</evidence>
<dbReference type="InterPro" id="IPR051404">
    <property type="entry name" value="TA_system_antitoxin"/>
</dbReference>